<keyword evidence="3" id="KW-0547">Nucleotide-binding</keyword>
<dbReference type="AlphaFoldDB" id="A0A9P0HKH0"/>
<comment type="subcellular location">
    <subcellularLocation>
        <location evidence="1">Membrane</location>
        <topology evidence="1">Multi-pass membrane protein</topology>
    </subcellularLocation>
</comment>
<feature type="transmembrane region" description="Helical" evidence="7">
    <location>
        <begin position="662"/>
        <end position="682"/>
    </location>
</feature>
<sequence length="779" mass="86958">MSNLDLSDIFLQDIELQELGPSLFSRLPATSAPTQGPRTKLQPQQSTVWTRRMNAVCVRRARKTYGSKSNQHVILDNLNMTVPKGCIYGLLGASGCGKTTLLSCIVGRRTLNSGEIWVLGGKPGTRGSGVPGPRIGYMPQEMALYGEFTIKETMLYFGWVNNMKTEEIEERSAFLFNLLQLPGPNRYVKELSGGQQRRVSMAATFLHQPELLILDEPTVGVDPLIRQSVWDYLVEITREKTTTIIITTHYIDETKQATTIGLMRGGRFLAEDSPAAILRKYNTDSLEEAFLKLSILQNRGKRRRSSISSDIVAAKAAAMPELETIGAANEAFDSQSEISGEFGDNMSIASVPAVIKPDNADPLPPDDEVDFNWKDMFYLMQSHHMKALIWKNVLWIWRNLPMMLFIFGIPVSQMSFFCWSIGHDPVGLNLAVVNREVPLKTFCTYNTSCSFESMSCRYLKHMSDWKHNLIPYSSAEEAKYAVKRNWAWAYIDIPPNFSEMLALRVETGKDANNTIIDGSQVSIYLDMSNQQIAYLLQRQIITALKSFAKDMAGACSVPESMLDVPMKMNDPIYGPSVPNFTDFAAPGVMLTIVFFIAVSLTSGTMMIERDEGILERCLVSGITGLEILSAHVVTQFFVMLCQAIVTTVTALYVFNISNEGDIVWITLMMVLSGVCGMTYGFVLSSICDNLRNATYLSVGSFLPFIMLCGIIWPVQGMSKLLQMVSFFLPLTLSTESLRSILARGWDIHHPVVYNGFLALGAWTIIFMIISVLLLKFKRG</sequence>
<dbReference type="SMART" id="SM00382">
    <property type="entry name" value="AAA"/>
    <property type="match status" value="1"/>
</dbReference>
<dbReference type="PANTHER" id="PTHR43038">
    <property type="entry name" value="ATP-BINDING CASSETTE, SUB-FAMILY H, MEMBER 1"/>
    <property type="match status" value="1"/>
</dbReference>
<evidence type="ECO:0000256" key="1">
    <source>
        <dbReference type="ARBA" id="ARBA00004141"/>
    </source>
</evidence>
<dbReference type="InterPro" id="IPR003593">
    <property type="entry name" value="AAA+_ATPase"/>
</dbReference>
<evidence type="ECO:0000259" key="9">
    <source>
        <dbReference type="PROSITE" id="PS51012"/>
    </source>
</evidence>
<dbReference type="EMBL" id="OV725082">
    <property type="protein sequence ID" value="CAH1404293.1"/>
    <property type="molecule type" value="Genomic_DNA"/>
</dbReference>
<evidence type="ECO:0000256" key="5">
    <source>
        <dbReference type="ARBA" id="ARBA00022989"/>
    </source>
</evidence>
<name>A0A9P0HKH0_NEZVI</name>
<dbReference type="PROSITE" id="PS51012">
    <property type="entry name" value="ABC_TM2"/>
    <property type="match status" value="1"/>
</dbReference>
<evidence type="ECO:0000256" key="7">
    <source>
        <dbReference type="SAM" id="Phobius"/>
    </source>
</evidence>
<feature type="domain" description="ABC transmembrane type-2" evidence="9">
    <location>
        <begin position="549"/>
        <end position="777"/>
    </location>
</feature>
<dbReference type="PROSITE" id="PS50893">
    <property type="entry name" value="ABC_TRANSPORTER_2"/>
    <property type="match status" value="1"/>
</dbReference>
<dbReference type="Proteomes" id="UP001152798">
    <property type="component" value="Chromosome 6"/>
</dbReference>
<evidence type="ECO:0000256" key="6">
    <source>
        <dbReference type="ARBA" id="ARBA00023136"/>
    </source>
</evidence>
<dbReference type="GO" id="GO:0016020">
    <property type="term" value="C:membrane"/>
    <property type="evidence" value="ECO:0007669"/>
    <property type="project" value="UniProtKB-SubCell"/>
</dbReference>
<dbReference type="Gene3D" id="3.40.50.300">
    <property type="entry name" value="P-loop containing nucleotide triphosphate hydrolases"/>
    <property type="match status" value="1"/>
</dbReference>
<evidence type="ECO:0000256" key="3">
    <source>
        <dbReference type="ARBA" id="ARBA00022741"/>
    </source>
</evidence>
<accession>A0A9P0HKH0</accession>
<protein>
    <recommendedName>
        <fullName evidence="12">ABC transporter G family member 23</fullName>
    </recommendedName>
</protein>
<dbReference type="GO" id="GO:0140359">
    <property type="term" value="F:ABC-type transporter activity"/>
    <property type="evidence" value="ECO:0007669"/>
    <property type="project" value="InterPro"/>
</dbReference>
<dbReference type="InterPro" id="IPR013525">
    <property type="entry name" value="ABC2_TM"/>
</dbReference>
<feature type="transmembrane region" description="Helical" evidence="7">
    <location>
        <begin position="694"/>
        <end position="714"/>
    </location>
</feature>
<keyword evidence="11" id="KW-1185">Reference proteome</keyword>
<feature type="transmembrane region" description="Helical" evidence="7">
    <location>
        <begin position="583"/>
        <end position="601"/>
    </location>
</feature>
<evidence type="ECO:0000313" key="10">
    <source>
        <dbReference type="EMBL" id="CAH1404293.1"/>
    </source>
</evidence>
<dbReference type="Pfam" id="PF12698">
    <property type="entry name" value="ABC2_membrane_3"/>
    <property type="match status" value="1"/>
</dbReference>
<evidence type="ECO:0000313" key="11">
    <source>
        <dbReference type="Proteomes" id="UP001152798"/>
    </source>
</evidence>
<feature type="domain" description="ABC transporter" evidence="8">
    <location>
        <begin position="58"/>
        <end position="290"/>
    </location>
</feature>
<keyword evidence="4" id="KW-0067">ATP-binding</keyword>
<dbReference type="GO" id="GO:0005524">
    <property type="term" value="F:ATP binding"/>
    <property type="evidence" value="ECO:0007669"/>
    <property type="project" value="UniProtKB-KW"/>
</dbReference>
<proteinExistence type="predicted"/>
<dbReference type="OrthoDB" id="10255969at2759"/>
<evidence type="ECO:0000256" key="2">
    <source>
        <dbReference type="ARBA" id="ARBA00022692"/>
    </source>
</evidence>
<dbReference type="InterPro" id="IPR027417">
    <property type="entry name" value="P-loop_NTPase"/>
</dbReference>
<keyword evidence="5 7" id="KW-1133">Transmembrane helix</keyword>
<dbReference type="GO" id="GO:0016887">
    <property type="term" value="F:ATP hydrolysis activity"/>
    <property type="evidence" value="ECO:0007669"/>
    <property type="project" value="InterPro"/>
</dbReference>
<dbReference type="InterPro" id="IPR047817">
    <property type="entry name" value="ABC2_TM_bact-type"/>
</dbReference>
<organism evidence="10 11">
    <name type="scientific">Nezara viridula</name>
    <name type="common">Southern green stink bug</name>
    <name type="synonym">Cimex viridulus</name>
    <dbReference type="NCBI Taxonomy" id="85310"/>
    <lineage>
        <taxon>Eukaryota</taxon>
        <taxon>Metazoa</taxon>
        <taxon>Ecdysozoa</taxon>
        <taxon>Arthropoda</taxon>
        <taxon>Hexapoda</taxon>
        <taxon>Insecta</taxon>
        <taxon>Pterygota</taxon>
        <taxon>Neoptera</taxon>
        <taxon>Paraneoptera</taxon>
        <taxon>Hemiptera</taxon>
        <taxon>Heteroptera</taxon>
        <taxon>Panheteroptera</taxon>
        <taxon>Pentatomomorpha</taxon>
        <taxon>Pentatomoidea</taxon>
        <taxon>Pentatomidae</taxon>
        <taxon>Pentatominae</taxon>
        <taxon>Nezara</taxon>
    </lineage>
</organism>
<feature type="transmembrane region" description="Helical" evidence="7">
    <location>
        <begin position="751"/>
        <end position="774"/>
    </location>
</feature>
<dbReference type="PROSITE" id="PS00211">
    <property type="entry name" value="ABC_TRANSPORTER_1"/>
    <property type="match status" value="1"/>
</dbReference>
<gene>
    <name evidence="10" type="ORF">NEZAVI_LOCUS12727</name>
</gene>
<dbReference type="PANTHER" id="PTHR43038:SF5">
    <property type="entry name" value="RE14039P"/>
    <property type="match status" value="1"/>
</dbReference>
<evidence type="ECO:0008006" key="12">
    <source>
        <dbReference type="Google" id="ProtNLM"/>
    </source>
</evidence>
<dbReference type="CDD" id="cd03230">
    <property type="entry name" value="ABC_DR_subfamily_A"/>
    <property type="match status" value="1"/>
</dbReference>
<evidence type="ECO:0000256" key="4">
    <source>
        <dbReference type="ARBA" id="ARBA00022840"/>
    </source>
</evidence>
<reference evidence="10" key="1">
    <citation type="submission" date="2022-01" db="EMBL/GenBank/DDBJ databases">
        <authorList>
            <person name="King R."/>
        </authorList>
    </citation>
    <scope>NUCLEOTIDE SEQUENCE</scope>
</reference>
<dbReference type="Pfam" id="PF00005">
    <property type="entry name" value="ABC_tran"/>
    <property type="match status" value="1"/>
</dbReference>
<keyword evidence="6 7" id="KW-0472">Membrane</keyword>
<feature type="transmembrane region" description="Helical" evidence="7">
    <location>
        <begin position="636"/>
        <end position="655"/>
    </location>
</feature>
<dbReference type="SUPFAM" id="SSF52540">
    <property type="entry name" value="P-loop containing nucleoside triphosphate hydrolases"/>
    <property type="match status" value="1"/>
</dbReference>
<dbReference type="InterPro" id="IPR003439">
    <property type="entry name" value="ABC_transporter-like_ATP-bd"/>
</dbReference>
<keyword evidence="2 7" id="KW-0812">Transmembrane</keyword>
<dbReference type="InterPro" id="IPR017871">
    <property type="entry name" value="ABC_transporter-like_CS"/>
</dbReference>
<evidence type="ECO:0000259" key="8">
    <source>
        <dbReference type="PROSITE" id="PS50893"/>
    </source>
</evidence>